<dbReference type="AlphaFoldDB" id="I4BK05"/>
<dbReference type="HOGENOM" id="CLU_1914792_0_0_11"/>
<sequence precursor="true">MVRTLAVVAAAGVALGSTGAVAAAQPSVPACTYILTAPAVVSVSGTDMVTATLSPAACDGAQTYQTVACVQMAGASGPGLCAQGRGILPAQVFYQPYRKGATYIATGRGCASKGNPPQRYCEEHGPLSAAL</sequence>
<dbReference type="eggNOG" id="ENOG5031Q02">
    <property type="taxonomic scope" value="Bacteria"/>
</dbReference>
<dbReference type="Proteomes" id="UP000006057">
    <property type="component" value="Chromosome"/>
</dbReference>
<feature type="chain" id="PRO_5003686413" description="Secreted protein" evidence="1">
    <location>
        <begin position="23"/>
        <end position="131"/>
    </location>
</feature>
<evidence type="ECO:0000313" key="3">
    <source>
        <dbReference type="Proteomes" id="UP000006057"/>
    </source>
</evidence>
<organism evidence="2 3">
    <name type="scientific">Mycolicibacterium chubuense (strain NBB4)</name>
    <name type="common">Mycobacterium chubuense</name>
    <dbReference type="NCBI Taxonomy" id="710421"/>
    <lineage>
        <taxon>Bacteria</taxon>
        <taxon>Bacillati</taxon>
        <taxon>Actinomycetota</taxon>
        <taxon>Actinomycetes</taxon>
        <taxon>Mycobacteriales</taxon>
        <taxon>Mycobacteriaceae</taxon>
        <taxon>Mycolicibacterium</taxon>
    </lineage>
</organism>
<protein>
    <recommendedName>
        <fullName evidence="4">Secreted protein</fullName>
    </recommendedName>
</protein>
<dbReference type="STRING" id="710421.Mycch_2851"/>
<name>I4BK05_MYCCN</name>
<keyword evidence="1" id="KW-0732">Signal</keyword>
<feature type="signal peptide" evidence="1">
    <location>
        <begin position="1"/>
        <end position="22"/>
    </location>
</feature>
<dbReference type="RefSeq" id="WP_014816089.1">
    <property type="nucleotide sequence ID" value="NC_018027.1"/>
</dbReference>
<accession>I4BK05</accession>
<evidence type="ECO:0000313" key="2">
    <source>
        <dbReference type="EMBL" id="AFM17612.1"/>
    </source>
</evidence>
<dbReference type="PATRIC" id="fig|710421.3.peg.2842"/>
<dbReference type="KEGG" id="mcb:Mycch_2851"/>
<proteinExistence type="predicted"/>
<gene>
    <name evidence="2" type="ordered locus">Mycch_2851</name>
</gene>
<keyword evidence="3" id="KW-1185">Reference proteome</keyword>
<evidence type="ECO:0008006" key="4">
    <source>
        <dbReference type="Google" id="ProtNLM"/>
    </source>
</evidence>
<evidence type="ECO:0000256" key="1">
    <source>
        <dbReference type="SAM" id="SignalP"/>
    </source>
</evidence>
<dbReference type="EMBL" id="CP003053">
    <property type="protein sequence ID" value="AFM17612.1"/>
    <property type="molecule type" value="Genomic_DNA"/>
</dbReference>
<reference evidence="2 3" key="1">
    <citation type="submission" date="2012-06" db="EMBL/GenBank/DDBJ databases">
        <title>Complete sequence of chromosome of Mycobacterium chubuense NBB4.</title>
        <authorList>
            <consortium name="US DOE Joint Genome Institute"/>
            <person name="Lucas S."/>
            <person name="Han J."/>
            <person name="Lapidus A."/>
            <person name="Cheng J.-F."/>
            <person name="Goodwin L."/>
            <person name="Pitluck S."/>
            <person name="Peters L."/>
            <person name="Mikhailova N."/>
            <person name="Teshima H."/>
            <person name="Detter J.C."/>
            <person name="Han C."/>
            <person name="Tapia R."/>
            <person name="Land M."/>
            <person name="Hauser L."/>
            <person name="Kyrpides N."/>
            <person name="Ivanova N."/>
            <person name="Pagani I."/>
            <person name="Mattes T."/>
            <person name="Holmes A."/>
            <person name="Rutledge P."/>
            <person name="Paulsen I."/>
            <person name="Coleman N."/>
            <person name="Woyke T."/>
        </authorList>
    </citation>
    <scope>NUCLEOTIDE SEQUENCE [LARGE SCALE GENOMIC DNA]</scope>
    <source>
        <strain evidence="2 3">NBB4</strain>
    </source>
</reference>
<dbReference type="OrthoDB" id="4730647at2"/>